<feature type="non-terminal residue" evidence="3">
    <location>
        <position position="1"/>
    </location>
</feature>
<dbReference type="Pfam" id="PF00047">
    <property type="entry name" value="ig"/>
    <property type="match status" value="1"/>
</dbReference>
<dbReference type="InterPro" id="IPR013151">
    <property type="entry name" value="Immunoglobulin_dom"/>
</dbReference>
<gene>
    <name evidence="3" type="primary">PPUP70</name>
</gene>
<dbReference type="InterPro" id="IPR036179">
    <property type="entry name" value="Ig-like_dom_sf"/>
</dbReference>
<dbReference type="EMBL" id="GBYX01476677">
    <property type="protein sequence ID" value="JAO05000.1"/>
    <property type="molecule type" value="Transcribed_RNA"/>
</dbReference>
<proteinExistence type="predicted"/>
<keyword evidence="1" id="KW-0393">Immunoglobulin domain</keyword>
<dbReference type="InterPro" id="IPR007110">
    <property type="entry name" value="Ig-like_dom"/>
</dbReference>
<dbReference type="SUPFAM" id="SSF48726">
    <property type="entry name" value="Immunoglobulin"/>
    <property type="match status" value="1"/>
</dbReference>
<evidence type="ECO:0000259" key="2">
    <source>
        <dbReference type="PROSITE" id="PS50835"/>
    </source>
</evidence>
<reference evidence="3" key="1">
    <citation type="submission" date="2014-12" db="EMBL/GenBank/DDBJ databases">
        <title>Parallel Evolution in Life History Adaptation Evident in the Tissue-Specific Poeciliopsis prolifica transcriptome.</title>
        <authorList>
            <person name="Jue N.K."/>
            <person name="Foley R.J."/>
            <person name="Obergfell C."/>
            <person name="Reznick D.N."/>
            <person name="O'Neill R.J."/>
            <person name="O'Neill M.J."/>
        </authorList>
    </citation>
    <scope>NUCLEOTIDE SEQUENCE</scope>
</reference>
<protein>
    <submittedName>
        <fullName evidence="3">PPUP70</fullName>
    </submittedName>
</protein>
<name>A0A0S7EML1_9TELE</name>
<organism evidence="3">
    <name type="scientific">Poeciliopsis prolifica</name>
    <name type="common">blackstripe livebearer</name>
    <dbReference type="NCBI Taxonomy" id="188132"/>
    <lineage>
        <taxon>Eukaryota</taxon>
        <taxon>Metazoa</taxon>
        <taxon>Chordata</taxon>
        <taxon>Craniata</taxon>
        <taxon>Vertebrata</taxon>
        <taxon>Euteleostomi</taxon>
        <taxon>Actinopterygii</taxon>
        <taxon>Neopterygii</taxon>
        <taxon>Teleostei</taxon>
        <taxon>Neoteleostei</taxon>
        <taxon>Acanthomorphata</taxon>
        <taxon>Ovalentaria</taxon>
        <taxon>Atherinomorphae</taxon>
        <taxon>Cyprinodontiformes</taxon>
        <taxon>Poeciliidae</taxon>
        <taxon>Poeciliinae</taxon>
        <taxon>Poeciliopsis</taxon>
    </lineage>
</organism>
<accession>A0A0S7EML1</accession>
<dbReference type="AlphaFoldDB" id="A0A0S7EML1"/>
<evidence type="ECO:0000256" key="1">
    <source>
        <dbReference type="ARBA" id="ARBA00023319"/>
    </source>
</evidence>
<feature type="domain" description="Ig-like" evidence="2">
    <location>
        <begin position="28"/>
        <end position="100"/>
    </location>
</feature>
<dbReference type="InterPro" id="IPR013783">
    <property type="entry name" value="Ig-like_fold"/>
</dbReference>
<dbReference type="PROSITE" id="PS50835">
    <property type="entry name" value="IG_LIKE"/>
    <property type="match status" value="1"/>
</dbReference>
<sequence>WTGQMDGVETNRIGVSSSFIGLSPSKGPSFMMKDLGPQRGSRCEGTVRCVSRLQVSPCSVWGSQASSTCTIRTLKKSDSGLYWCESRHRDSSHTVNITVTSKSPRRMLMFREPVRPSS</sequence>
<evidence type="ECO:0000313" key="3">
    <source>
        <dbReference type="EMBL" id="JAO05000.1"/>
    </source>
</evidence>
<dbReference type="Gene3D" id="2.60.40.10">
    <property type="entry name" value="Immunoglobulins"/>
    <property type="match status" value="1"/>
</dbReference>